<sequence>MERRGFKMPKEEYEEQSKLHSHYLSNKNFNFELPYEFFSAQEALELQELGNWYSALERGQIKPITSVQFSFLFNLKNLNTDYIGKGEIWIKYRILHNQWGVIFKILSLANDDELKILSEILKTNSQNAVEIIVRLQTLGSNILGKIDQKFPNDKYLLSYRGILMKVAKKLKFESDAKNKEIEHKIIVTVLKRSLKRMTPEQKKKFETELRKMAKENGSKYYATGVSLAFLTSAQLSGFGVYLLATTALSTLGSALGLTLSFAAYTFLTSALSTIIGPVGWAALGLYTIWKVFDVNYKKLIPAIIYLHWLREKYMENVIYLNEKASS</sequence>
<organism evidence="2 3">
    <name type="scientific">Gramella jeungdoensis</name>
    <dbReference type="NCBI Taxonomy" id="708091"/>
    <lineage>
        <taxon>Bacteria</taxon>
        <taxon>Pseudomonadati</taxon>
        <taxon>Bacteroidota</taxon>
        <taxon>Flavobacteriia</taxon>
        <taxon>Flavobacteriales</taxon>
        <taxon>Flavobacteriaceae</taxon>
        <taxon>Christiangramia</taxon>
    </lineage>
</organism>
<keyword evidence="1" id="KW-1133">Transmembrane helix</keyword>
<evidence type="ECO:0008006" key="4">
    <source>
        <dbReference type="Google" id="ProtNLM"/>
    </source>
</evidence>
<proteinExistence type="predicted"/>
<dbReference type="RefSeq" id="WP_252113004.1">
    <property type="nucleotide sequence ID" value="NZ_JAMSCK010000003.1"/>
</dbReference>
<accession>A0ABT0Z2D5</accession>
<dbReference type="Proteomes" id="UP001155077">
    <property type="component" value="Unassembled WGS sequence"/>
</dbReference>
<reference evidence="2" key="1">
    <citation type="submission" date="2022-06" db="EMBL/GenBank/DDBJ databases">
        <title>Gramella sediminis sp. nov., isolated from deep-sea sediment of the Indian Ocean.</title>
        <authorList>
            <person name="Yang L."/>
        </authorList>
    </citation>
    <scope>NUCLEOTIDE SEQUENCE</scope>
    <source>
        <strain evidence="2">HMD3159</strain>
    </source>
</reference>
<evidence type="ECO:0000256" key="1">
    <source>
        <dbReference type="SAM" id="Phobius"/>
    </source>
</evidence>
<name>A0ABT0Z2D5_9FLAO</name>
<gene>
    <name evidence="2" type="ORF">NE848_09905</name>
</gene>
<dbReference type="EMBL" id="JAMSCK010000003">
    <property type="protein sequence ID" value="MCM8569694.1"/>
    <property type="molecule type" value="Genomic_DNA"/>
</dbReference>
<keyword evidence="1" id="KW-0812">Transmembrane</keyword>
<protein>
    <recommendedName>
        <fullName evidence="4">DUF3944 domain-containing protein</fullName>
    </recommendedName>
</protein>
<feature type="transmembrane region" description="Helical" evidence="1">
    <location>
        <begin position="220"/>
        <end position="244"/>
    </location>
</feature>
<keyword evidence="1" id="KW-0472">Membrane</keyword>
<evidence type="ECO:0000313" key="3">
    <source>
        <dbReference type="Proteomes" id="UP001155077"/>
    </source>
</evidence>
<keyword evidence="3" id="KW-1185">Reference proteome</keyword>
<evidence type="ECO:0000313" key="2">
    <source>
        <dbReference type="EMBL" id="MCM8569694.1"/>
    </source>
</evidence>
<feature type="transmembrane region" description="Helical" evidence="1">
    <location>
        <begin position="264"/>
        <end position="289"/>
    </location>
</feature>
<comment type="caution">
    <text evidence="2">The sequence shown here is derived from an EMBL/GenBank/DDBJ whole genome shotgun (WGS) entry which is preliminary data.</text>
</comment>